<organism evidence="6 7">
    <name type="scientific">Methylobacterium gossipiicola</name>
    <dbReference type="NCBI Taxonomy" id="582675"/>
    <lineage>
        <taxon>Bacteria</taxon>
        <taxon>Pseudomonadati</taxon>
        <taxon>Pseudomonadota</taxon>
        <taxon>Alphaproteobacteria</taxon>
        <taxon>Hyphomicrobiales</taxon>
        <taxon>Methylobacteriaceae</taxon>
        <taxon>Methylobacterium</taxon>
    </lineage>
</organism>
<dbReference type="RefSeq" id="WP_091970488.1">
    <property type="nucleotide sequence ID" value="NZ_FOPM01000006.1"/>
</dbReference>
<dbReference type="Pfam" id="PF00126">
    <property type="entry name" value="HTH_1"/>
    <property type="match status" value="1"/>
</dbReference>
<evidence type="ECO:0000256" key="1">
    <source>
        <dbReference type="ARBA" id="ARBA00009437"/>
    </source>
</evidence>
<keyword evidence="7" id="KW-1185">Reference proteome</keyword>
<dbReference type="AlphaFoldDB" id="A0A1I2TBN5"/>
<dbReference type="SUPFAM" id="SSF53850">
    <property type="entry name" value="Periplasmic binding protein-like II"/>
    <property type="match status" value="1"/>
</dbReference>
<dbReference type="PRINTS" id="PR00039">
    <property type="entry name" value="HTHLYSR"/>
</dbReference>
<gene>
    <name evidence="6" type="ORF">SAMN05192565_106209</name>
</gene>
<dbReference type="OrthoDB" id="9789529at2"/>
<reference evidence="7" key="1">
    <citation type="submission" date="2016-10" db="EMBL/GenBank/DDBJ databases">
        <authorList>
            <person name="Varghese N."/>
            <person name="Submissions S."/>
        </authorList>
    </citation>
    <scope>NUCLEOTIDE SEQUENCE [LARGE SCALE GENOMIC DNA]</scope>
    <source>
        <strain evidence="7">Gh-105</strain>
    </source>
</reference>
<dbReference type="PROSITE" id="PS50931">
    <property type="entry name" value="HTH_LYSR"/>
    <property type="match status" value="1"/>
</dbReference>
<dbReference type="Proteomes" id="UP000199229">
    <property type="component" value="Unassembled WGS sequence"/>
</dbReference>
<evidence type="ECO:0000259" key="5">
    <source>
        <dbReference type="PROSITE" id="PS50931"/>
    </source>
</evidence>
<evidence type="ECO:0000256" key="4">
    <source>
        <dbReference type="ARBA" id="ARBA00023163"/>
    </source>
</evidence>
<dbReference type="Gene3D" id="1.10.10.10">
    <property type="entry name" value="Winged helix-like DNA-binding domain superfamily/Winged helix DNA-binding domain"/>
    <property type="match status" value="1"/>
</dbReference>
<dbReference type="PANTHER" id="PTHR30579:SF7">
    <property type="entry name" value="HTH-TYPE TRANSCRIPTIONAL REGULATOR LRHA-RELATED"/>
    <property type="match status" value="1"/>
</dbReference>
<sequence>MLPSLNLDLVRTFLAVVDAGGLTRAGERLRLSQPTVSLHMKRLEDTLGCRLIERSPRSFKLTGAGEILATHGRRIVVLSDELVAKLVEPAVSGLVRLGTPEDFATAHLANVLAAFSTAHPNVALEVTTDLTLNLIERFGGGEFDLVLIKREPLGPSDGVRVWHEALVWACAAHREHLFTDTEHDLPLVVSPHPCVYRKRAMRTLDQFGRRWRVAYTSTSLAGAQAAVRAGLGVTVLPKDMVPVDFSVLEGPAMPNLSATEIALMTASSLPVAATKLAEHIVHSLERGT</sequence>
<dbReference type="InterPro" id="IPR005119">
    <property type="entry name" value="LysR_subst-bd"/>
</dbReference>
<protein>
    <submittedName>
        <fullName evidence="6">DNA-binding transcriptional regulator, LysR family</fullName>
    </submittedName>
</protein>
<keyword evidence="4" id="KW-0804">Transcription</keyword>
<dbReference type="Gene3D" id="3.40.190.10">
    <property type="entry name" value="Periplasmic binding protein-like II"/>
    <property type="match status" value="2"/>
</dbReference>
<dbReference type="STRING" id="582675.SAMN05192565_106209"/>
<dbReference type="InterPro" id="IPR036390">
    <property type="entry name" value="WH_DNA-bd_sf"/>
</dbReference>
<keyword evidence="2" id="KW-0805">Transcription regulation</keyword>
<dbReference type="FunFam" id="1.10.10.10:FF:000001">
    <property type="entry name" value="LysR family transcriptional regulator"/>
    <property type="match status" value="1"/>
</dbReference>
<dbReference type="SUPFAM" id="SSF46785">
    <property type="entry name" value="Winged helix' DNA-binding domain"/>
    <property type="match status" value="1"/>
</dbReference>
<dbReference type="PANTHER" id="PTHR30579">
    <property type="entry name" value="TRANSCRIPTIONAL REGULATOR"/>
    <property type="match status" value="1"/>
</dbReference>
<dbReference type="InterPro" id="IPR050176">
    <property type="entry name" value="LTTR"/>
</dbReference>
<feature type="domain" description="HTH lysR-type" evidence="5">
    <location>
        <begin position="5"/>
        <end position="62"/>
    </location>
</feature>
<dbReference type="Pfam" id="PF03466">
    <property type="entry name" value="LysR_substrate"/>
    <property type="match status" value="1"/>
</dbReference>
<dbReference type="InterPro" id="IPR000847">
    <property type="entry name" value="LysR_HTH_N"/>
</dbReference>
<dbReference type="GO" id="GO:0003677">
    <property type="term" value="F:DNA binding"/>
    <property type="evidence" value="ECO:0007669"/>
    <property type="project" value="UniProtKB-KW"/>
</dbReference>
<proteinExistence type="inferred from homology"/>
<evidence type="ECO:0000313" key="6">
    <source>
        <dbReference type="EMBL" id="SFG61529.1"/>
    </source>
</evidence>
<accession>A0A1I2TBN5</accession>
<dbReference type="EMBL" id="FOPM01000006">
    <property type="protein sequence ID" value="SFG61529.1"/>
    <property type="molecule type" value="Genomic_DNA"/>
</dbReference>
<evidence type="ECO:0000256" key="3">
    <source>
        <dbReference type="ARBA" id="ARBA00023125"/>
    </source>
</evidence>
<evidence type="ECO:0000313" key="7">
    <source>
        <dbReference type="Proteomes" id="UP000199229"/>
    </source>
</evidence>
<dbReference type="GO" id="GO:0003700">
    <property type="term" value="F:DNA-binding transcription factor activity"/>
    <property type="evidence" value="ECO:0007669"/>
    <property type="project" value="InterPro"/>
</dbReference>
<comment type="similarity">
    <text evidence="1">Belongs to the LysR transcriptional regulatory family.</text>
</comment>
<dbReference type="InterPro" id="IPR036388">
    <property type="entry name" value="WH-like_DNA-bd_sf"/>
</dbReference>
<evidence type="ECO:0000256" key="2">
    <source>
        <dbReference type="ARBA" id="ARBA00023015"/>
    </source>
</evidence>
<keyword evidence="3 6" id="KW-0238">DNA-binding</keyword>
<name>A0A1I2TBN5_9HYPH</name>